<keyword evidence="3 6" id="KW-1133">Transmembrane helix</keyword>
<dbReference type="OrthoDB" id="9774900at2"/>
<dbReference type="PANTHER" id="PTHR30168">
    <property type="entry name" value="PUTATIVE MEMBRANE PROTEIN YPFJ"/>
    <property type="match status" value="1"/>
</dbReference>
<sequence>MTFRNDASYDAGRASSSDGRGGLIAGGGVGTLVLVGLYLFLGGNPSDLGGLLGQNGNLATDRNTGGYSLEHCQGTAEDANAYDDCRMIATAQTLDEVWETLLPEQSGIAYTQPGLNLFRASVTTGCGAASSATGPFYCPGDETVYLDVSFFEQLSSLGGSAGPLAQMYIEAHEFGHHIQHLEGTLGLSDYRNPGADSNAVKIELQADCYGGLWAHHANNNHGLEAFSEEQLNQAIETAGAVGDDNIQRRSGGEVNPEGFTHGTSQERKEAFLRGYETGKMASCDTLERGVYQG</sequence>
<keyword evidence="2 6" id="KW-0812">Transmembrane</keyword>
<dbReference type="EMBL" id="LKST01000001">
    <property type="protein sequence ID" value="KQB85486.1"/>
    <property type="molecule type" value="Genomic_DNA"/>
</dbReference>
<keyword evidence="8" id="KW-1185">Reference proteome</keyword>
<reference evidence="7 8" key="1">
    <citation type="submission" date="2015-10" db="EMBL/GenBank/DDBJ databases">
        <title>Corynebacteirum lowii and Corynebacterium oculi species nova, derived from human clinical disease and and emended description of Corynebacterium mastiditis.</title>
        <authorList>
            <person name="Bernard K."/>
            <person name="Pacheco A.L."/>
            <person name="Mcdougall C."/>
            <person name="Burtx T."/>
            <person name="Weibe D."/>
            <person name="Tyler S."/>
            <person name="Olson A.B."/>
            <person name="Cnockaert M."/>
            <person name="Eguchi H."/>
            <person name="Kuwahara T."/>
            <person name="Nakayama-Imaohji H."/>
            <person name="Boudewijins M."/>
            <person name="Van Hoecke F."/>
            <person name="Bernier A.-M."/>
            <person name="Vandamme P."/>
        </authorList>
    </citation>
    <scope>NUCLEOTIDE SEQUENCE [LARGE SCALE GENOMIC DNA]</scope>
    <source>
        <strain evidence="7 8">NML 130210</strain>
    </source>
</reference>
<dbReference type="RefSeq" id="WP_055121810.1">
    <property type="nucleotide sequence ID" value="NZ_LKST01000001.1"/>
</dbReference>
<accession>A0A0Q0UC41</accession>
<proteinExistence type="predicted"/>
<dbReference type="PANTHER" id="PTHR30168:SF0">
    <property type="entry name" value="INNER MEMBRANE PROTEIN"/>
    <property type="match status" value="1"/>
</dbReference>
<evidence type="ECO:0000256" key="3">
    <source>
        <dbReference type="ARBA" id="ARBA00022989"/>
    </source>
</evidence>
<dbReference type="AlphaFoldDB" id="A0A0Q0UC41"/>
<dbReference type="GO" id="GO:0016020">
    <property type="term" value="C:membrane"/>
    <property type="evidence" value="ECO:0007669"/>
    <property type="project" value="UniProtKB-SubCell"/>
</dbReference>
<gene>
    <name evidence="7" type="ORF">Cocul_00632</name>
</gene>
<dbReference type="Pfam" id="PF04228">
    <property type="entry name" value="Zn_peptidase"/>
    <property type="match status" value="1"/>
</dbReference>
<evidence type="ECO:0000256" key="2">
    <source>
        <dbReference type="ARBA" id="ARBA00022692"/>
    </source>
</evidence>
<keyword evidence="4 6" id="KW-0472">Membrane</keyword>
<comment type="caution">
    <text evidence="7">The sequence shown here is derived from an EMBL/GenBank/DDBJ whole genome shotgun (WGS) entry which is preliminary data.</text>
</comment>
<protein>
    <submittedName>
        <fullName evidence="7">Putative neutral zinc metallopeptidase</fullName>
    </submittedName>
</protein>
<dbReference type="STRING" id="1544416.Cocul_00632"/>
<evidence type="ECO:0000256" key="6">
    <source>
        <dbReference type="SAM" id="Phobius"/>
    </source>
</evidence>
<feature type="transmembrane region" description="Helical" evidence="6">
    <location>
        <begin position="21"/>
        <end position="41"/>
    </location>
</feature>
<evidence type="ECO:0000256" key="4">
    <source>
        <dbReference type="ARBA" id="ARBA00023136"/>
    </source>
</evidence>
<dbReference type="PATRIC" id="fig|1544416.3.peg.633"/>
<organism evidence="7 8">
    <name type="scientific">Corynebacterium oculi</name>
    <dbReference type="NCBI Taxonomy" id="1544416"/>
    <lineage>
        <taxon>Bacteria</taxon>
        <taxon>Bacillati</taxon>
        <taxon>Actinomycetota</taxon>
        <taxon>Actinomycetes</taxon>
        <taxon>Mycobacteriales</taxon>
        <taxon>Corynebacteriaceae</taxon>
        <taxon>Corynebacterium</taxon>
    </lineage>
</organism>
<evidence type="ECO:0000313" key="7">
    <source>
        <dbReference type="EMBL" id="KQB85486.1"/>
    </source>
</evidence>
<dbReference type="InterPro" id="IPR007343">
    <property type="entry name" value="Uncharacterised_pept_Zn_put"/>
</dbReference>
<feature type="region of interest" description="Disordered" evidence="5">
    <location>
        <begin position="244"/>
        <end position="264"/>
    </location>
</feature>
<evidence type="ECO:0000313" key="8">
    <source>
        <dbReference type="Proteomes" id="UP000050517"/>
    </source>
</evidence>
<comment type="subcellular location">
    <subcellularLocation>
        <location evidence="1">Membrane</location>
        <topology evidence="1">Single-pass membrane protein</topology>
    </subcellularLocation>
</comment>
<dbReference type="Proteomes" id="UP000050517">
    <property type="component" value="Unassembled WGS sequence"/>
</dbReference>
<evidence type="ECO:0000256" key="1">
    <source>
        <dbReference type="ARBA" id="ARBA00004167"/>
    </source>
</evidence>
<name>A0A0Q0UC41_9CORY</name>
<evidence type="ECO:0000256" key="5">
    <source>
        <dbReference type="SAM" id="MobiDB-lite"/>
    </source>
</evidence>